<evidence type="ECO:0000313" key="2">
    <source>
        <dbReference type="EMBL" id="OHT12873.1"/>
    </source>
</evidence>
<name>A0A1J4KNI4_9EUKA</name>
<dbReference type="RefSeq" id="XP_068366009.1">
    <property type="nucleotide sequence ID" value="XM_068499408.1"/>
</dbReference>
<dbReference type="GeneID" id="94834112"/>
<accession>A0A1J4KNI4</accession>
<dbReference type="SUPFAM" id="SSF48371">
    <property type="entry name" value="ARM repeat"/>
    <property type="match status" value="1"/>
</dbReference>
<gene>
    <name evidence="2" type="ORF">TRFO_17134</name>
</gene>
<dbReference type="VEuPathDB" id="TrichDB:TRFO_17134"/>
<keyword evidence="3" id="KW-1185">Reference proteome</keyword>
<evidence type="ECO:0000313" key="3">
    <source>
        <dbReference type="Proteomes" id="UP000179807"/>
    </source>
</evidence>
<organism evidence="2 3">
    <name type="scientific">Tritrichomonas foetus</name>
    <dbReference type="NCBI Taxonomy" id="1144522"/>
    <lineage>
        <taxon>Eukaryota</taxon>
        <taxon>Metamonada</taxon>
        <taxon>Parabasalia</taxon>
        <taxon>Tritrichomonadida</taxon>
        <taxon>Tritrichomonadidae</taxon>
        <taxon>Tritrichomonas</taxon>
    </lineage>
</organism>
<evidence type="ECO:0008006" key="4">
    <source>
        <dbReference type="Google" id="ProtNLM"/>
    </source>
</evidence>
<comment type="caution">
    <text evidence="2">The sequence shown here is derived from an EMBL/GenBank/DDBJ whole genome shotgun (WGS) entry which is preliminary data.</text>
</comment>
<feature type="region of interest" description="Disordered" evidence="1">
    <location>
        <begin position="1"/>
        <end position="21"/>
    </location>
</feature>
<sequence length="779" mass="89234">MSTSRPPKNTGKPQAGLQPVVQRSHATQAAISFVQKFLEMPPPNDIFIQELRQTANQRTVQEIYIQLRKQFTSATLSPLRKLAIIHFFQNTQDLQKMIDPTKDFADNFVSHKSTQRWQRAFLFKAVSALIPTIRPVSSLNPTIRSDTLFLMKAIDNLSSSDPEVFESAKEVLQKLAQKINIFSHIYLQCIIMPYLLLFLPDMTYNSEIINQIISIYLSMLTLENPHIHETLDSIEKFVKNLKVFPQNLYSAILNFIFSFPEIRTSHKKPFSYCVQIIEHIFRIFENSSNFLMPYQIQNIADFAVNYILHTKKKKNSIVPPLKMLVSFLITDNRLNDTPAEDVESAAYLIAVFPRLNEENSEIAEKGFNTLRDFADKPFPLHICELLLNHLGSFIPYLSEEAHSIIIEVLLPNLTSQSQKHQEAVASFLSTITIDFSPMYLELIKNITNIQICPKLKAALLSLHYLATTQPDKQFAKIAVTESYECGRSLFLIGEFSQASRLWVNDESAEAFRIFASGETFYHARDHSKAASEFKIAADAFKLTKFPHDFHVFYCMARHYYESICFQAELLMEMPSIEPIATNIIDIIEFNDILFKLGNSSLLLHPEIDRASRDCIEEFIQISQRVLQSLEQSREVSKELYKEATKQMIIPPPAFLSTKQPVSIQNLKITQPDIFIIPAATRQFFLELIGTVQNQSNLEFSLTCEVVITLNGIPKSVQIQDIPSEGDFSVDFPIMAEEKHNHESVHHMPVTITFTACFNDNSKYLIEYAVRYIVIHESSD</sequence>
<reference evidence="2" key="1">
    <citation type="submission" date="2016-10" db="EMBL/GenBank/DDBJ databases">
        <authorList>
            <person name="Benchimol M."/>
            <person name="Almeida L.G."/>
            <person name="Vasconcelos A.T."/>
            <person name="Perreira-Neves A."/>
            <person name="Rosa I.A."/>
            <person name="Tasca T."/>
            <person name="Bogo M.R."/>
            <person name="de Souza W."/>
        </authorList>
    </citation>
    <scope>NUCLEOTIDE SEQUENCE [LARGE SCALE GENOMIC DNA]</scope>
    <source>
        <strain evidence="2">K</strain>
    </source>
</reference>
<dbReference type="EMBL" id="MLAK01000553">
    <property type="protein sequence ID" value="OHT12873.1"/>
    <property type="molecule type" value="Genomic_DNA"/>
</dbReference>
<proteinExistence type="predicted"/>
<evidence type="ECO:0000256" key="1">
    <source>
        <dbReference type="SAM" id="MobiDB-lite"/>
    </source>
</evidence>
<protein>
    <recommendedName>
        <fullName evidence="4">Integrator complex subunit 7</fullName>
    </recommendedName>
</protein>
<dbReference type="AlphaFoldDB" id="A0A1J4KNI4"/>
<dbReference type="Proteomes" id="UP000179807">
    <property type="component" value="Unassembled WGS sequence"/>
</dbReference>
<dbReference type="InterPro" id="IPR016024">
    <property type="entry name" value="ARM-type_fold"/>
</dbReference>